<dbReference type="EMBL" id="NCKU01004522">
    <property type="protein sequence ID" value="RWS05833.1"/>
    <property type="molecule type" value="Genomic_DNA"/>
</dbReference>
<evidence type="ECO:0000256" key="10">
    <source>
        <dbReference type="PIRSR" id="PIRSR037242-4"/>
    </source>
</evidence>
<dbReference type="InterPro" id="IPR002933">
    <property type="entry name" value="Peptidase_M20"/>
</dbReference>
<feature type="site" description="Important for catalytic activity" evidence="10">
    <location>
        <position position="230"/>
    </location>
</feature>
<evidence type="ECO:0000313" key="13">
    <source>
        <dbReference type="Proteomes" id="UP000285301"/>
    </source>
</evidence>
<protein>
    <submittedName>
        <fullName evidence="12">Cytosolic non-specific dipeptidase-like protein</fullName>
    </submittedName>
</protein>
<feature type="binding site" evidence="9">
    <location>
        <position position="197"/>
    </location>
    <ligand>
        <name>Mn(2+)</name>
        <dbReference type="ChEBI" id="CHEBI:29035"/>
        <label>2</label>
    </ligand>
</feature>
<dbReference type="Gene3D" id="3.40.630.10">
    <property type="entry name" value="Zn peptidases"/>
    <property type="match status" value="1"/>
</dbReference>
<evidence type="ECO:0000256" key="4">
    <source>
        <dbReference type="ARBA" id="ARBA00022723"/>
    </source>
</evidence>
<evidence type="ECO:0000256" key="9">
    <source>
        <dbReference type="PIRSR" id="PIRSR037242-3"/>
    </source>
</evidence>
<keyword evidence="9" id="KW-0464">Manganese</keyword>
<comment type="similarity">
    <text evidence="1">Belongs to the peptidase M20A family.</text>
</comment>
<feature type="binding site" evidence="9">
    <location>
        <position position="447"/>
    </location>
    <ligand>
        <name>Mn(2+)</name>
        <dbReference type="ChEBI" id="CHEBI:29035"/>
        <label>1</label>
    </ligand>
</feature>
<feature type="binding site" description="in other chain" evidence="8">
    <location>
        <position position="447"/>
    </location>
    <ligand>
        <name>substrate</name>
        <note>ligand shared between homodimeric partners</note>
    </ligand>
</feature>
<feature type="active site" description="Proton acceptor" evidence="7">
    <location>
        <position position="168"/>
    </location>
</feature>
<feature type="domain" description="Peptidase M20 dimerisation" evidence="11">
    <location>
        <begin position="210"/>
        <end position="369"/>
    </location>
</feature>
<evidence type="ECO:0000256" key="6">
    <source>
        <dbReference type="ARBA" id="ARBA00023049"/>
    </source>
</evidence>
<dbReference type="GO" id="GO:0046872">
    <property type="term" value="F:metal ion binding"/>
    <property type="evidence" value="ECO:0007669"/>
    <property type="project" value="UniProtKB-KW"/>
</dbReference>
<dbReference type="OrthoDB" id="7832001at2759"/>
<evidence type="ECO:0000259" key="11">
    <source>
        <dbReference type="Pfam" id="PF07687"/>
    </source>
</evidence>
<dbReference type="STRING" id="1965070.A0A3S3PCN6"/>
<feature type="binding site" evidence="9">
    <location>
        <position position="134"/>
    </location>
    <ligand>
        <name>Mn(2+)</name>
        <dbReference type="ChEBI" id="CHEBI:29035"/>
        <label>2</label>
    </ligand>
</feature>
<evidence type="ECO:0000256" key="7">
    <source>
        <dbReference type="PIRSR" id="PIRSR037242-1"/>
    </source>
</evidence>
<dbReference type="CDD" id="cd05676">
    <property type="entry name" value="M20_dipept_like_CNDP"/>
    <property type="match status" value="1"/>
</dbReference>
<feature type="binding site" description="in other chain" evidence="8">
    <location>
        <position position="345"/>
    </location>
    <ligand>
        <name>substrate</name>
        <note>ligand shared between homodimeric partners</note>
    </ligand>
</feature>
<keyword evidence="13" id="KW-1185">Reference proteome</keyword>
<dbReference type="GO" id="GO:0006508">
    <property type="term" value="P:proteolysis"/>
    <property type="evidence" value="ECO:0007669"/>
    <property type="project" value="UniProtKB-KW"/>
</dbReference>
<dbReference type="Gene3D" id="3.30.70.360">
    <property type="match status" value="1"/>
</dbReference>
<keyword evidence="2" id="KW-0597">Phosphoprotein</keyword>
<dbReference type="InterPro" id="IPR001261">
    <property type="entry name" value="ArgE/DapE_CS"/>
</dbReference>
<feature type="binding site" evidence="9">
    <location>
        <position position="169"/>
    </location>
    <ligand>
        <name>Mn(2+)</name>
        <dbReference type="ChEBI" id="CHEBI:29035"/>
        <label>1</label>
    </ligand>
</feature>
<dbReference type="Pfam" id="PF07687">
    <property type="entry name" value="M20_dimer"/>
    <property type="match status" value="1"/>
</dbReference>
<proteinExistence type="inferred from homology"/>
<dbReference type="PANTHER" id="PTHR43270:SF4">
    <property type="entry name" value="CARNOSINE DIPEPTIDASE 2, ISOFORM A"/>
    <property type="match status" value="1"/>
</dbReference>
<dbReference type="PANTHER" id="PTHR43270">
    <property type="entry name" value="BETA-ALA-HIS DIPEPTIDASE"/>
    <property type="match status" value="1"/>
</dbReference>
<name>A0A3S3PCN6_9ACAR</name>
<dbReference type="GO" id="GO:0070573">
    <property type="term" value="F:metallodipeptidase activity"/>
    <property type="evidence" value="ECO:0007669"/>
    <property type="project" value="InterPro"/>
</dbReference>
<dbReference type="PROSITE" id="PS00759">
    <property type="entry name" value="ARGE_DAPE_CPG2_2"/>
    <property type="match status" value="1"/>
</dbReference>
<comment type="caution">
    <text evidence="12">The sequence shown here is derived from an EMBL/GenBank/DDBJ whole genome shotgun (WGS) entry which is preliminary data.</text>
</comment>
<evidence type="ECO:0000256" key="3">
    <source>
        <dbReference type="ARBA" id="ARBA00022670"/>
    </source>
</evidence>
<dbReference type="PIRSF" id="PIRSF037242">
    <property type="entry name" value="CNDP_dipeptidase"/>
    <property type="match status" value="1"/>
</dbReference>
<feature type="active site" evidence="7">
    <location>
        <position position="103"/>
    </location>
</feature>
<feature type="binding site" description="in other chain" evidence="8">
    <location>
        <position position="419"/>
    </location>
    <ligand>
        <name>substrate</name>
        <note>ligand shared between homodimeric partners</note>
    </ligand>
</feature>
<keyword evidence="4 9" id="KW-0479">Metal-binding</keyword>
<dbReference type="InterPro" id="IPR011650">
    <property type="entry name" value="Peptidase_M20_dimer"/>
</dbReference>
<organism evidence="12 13">
    <name type="scientific">Dinothrombium tinctorium</name>
    <dbReference type="NCBI Taxonomy" id="1965070"/>
    <lineage>
        <taxon>Eukaryota</taxon>
        <taxon>Metazoa</taxon>
        <taxon>Ecdysozoa</taxon>
        <taxon>Arthropoda</taxon>
        <taxon>Chelicerata</taxon>
        <taxon>Arachnida</taxon>
        <taxon>Acari</taxon>
        <taxon>Acariformes</taxon>
        <taxon>Trombidiformes</taxon>
        <taxon>Prostigmata</taxon>
        <taxon>Anystina</taxon>
        <taxon>Parasitengona</taxon>
        <taxon>Trombidioidea</taxon>
        <taxon>Trombidiidae</taxon>
        <taxon>Dinothrombium</taxon>
    </lineage>
</organism>
<accession>A0A3S3PCN6</accession>
<evidence type="ECO:0000256" key="1">
    <source>
        <dbReference type="ARBA" id="ARBA00006247"/>
    </source>
</evidence>
<feature type="binding site" evidence="9">
    <location>
        <position position="101"/>
    </location>
    <ligand>
        <name>Mn(2+)</name>
        <dbReference type="ChEBI" id="CHEBI:29035"/>
        <label>2</label>
    </ligand>
</feature>
<dbReference type="InterPro" id="IPR017153">
    <property type="entry name" value="CNDP/DUG1"/>
</dbReference>
<sequence length="475" mass="52844">MNSEKLRNVFEFVDANEAHFVSLLAEAVAIKSVSAEKEHRDDVFKMMRWFADRLKAEKATVELVDNGIQTLPDGSQIPLPPFLIGNLGSDPNKKTVLVYGHLDVQPASIEDGWNSDPFVLTERDSKLYGRGSTDDKGPVLAWLNAIHSFNSLGIEIPVNLKFCFEGMEESGSEGLDDLVASKKDTFFKDVDCVCISDNYWLGTNKPCLTYGLRGIAYFFIEIECAAKDLHSGVYGGSVYEAMSDLVALLASLVDEKGQILIPGIMDDVKPLTDEERQLYDSIEFDCEAYRQEICCNKLKCSNKEEILMSRWRYPSLSIHGIEGAFSGPGAKTVIPRRVTGKFSIRLVPDQTPQSVEKLVVKYVNEVYAKRNSPNIMKVFMFHGGKPWLSNFNDDNYAAGSRAIKSVFGVEPDFTREGGSIPVTLTFEEQLGKSVMLLPIGASDDSAHSQNEKINKINYINGIKVLASYLYEVSKC</sequence>
<feature type="binding site" evidence="9">
    <location>
        <position position="134"/>
    </location>
    <ligand>
        <name>Mn(2+)</name>
        <dbReference type="ChEBI" id="CHEBI:29035"/>
        <label>1</label>
    </ligand>
</feature>
<evidence type="ECO:0000256" key="2">
    <source>
        <dbReference type="ARBA" id="ARBA00022553"/>
    </source>
</evidence>
<keyword evidence="6" id="KW-0482">Metalloprotease</keyword>
<dbReference type="InterPro" id="IPR051458">
    <property type="entry name" value="Cyt/Met_Dipeptidase"/>
</dbReference>
<dbReference type="SUPFAM" id="SSF53187">
    <property type="entry name" value="Zn-dependent exopeptidases"/>
    <property type="match status" value="1"/>
</dbReference>
<gene>
    <name evidence="12" type="ORF">B4U79_06146</name>
</gene>
<dbReference type="Proteomes" id="UP000285301">
    <property type="component" value="Unassembled WGS sequence"/>
</dbReference>
<evidence type="ECO:0000313" key="12">
    <source>
        <dbReference type="EMBL" id="RWS05833.1"/>
    </source>
</evidence>
<dbReference type="FunFam" id="3.30.70.360:FF:000008">
    <property type="entry name" value="Cytosolic non-specific dipeptidase"/>
    <property type="match status" value="1"/>
</dbReference>
<keyword evidence="3" id="KW-0645">Protease</keyword>
<feature type="binding site" evidence="8">
    <location>
        <position position="332"/>
    </location>
    <ligand>
        <name>substrate</name>
        <note>ligand shared between homodimeric partners</note>
    </ligand>
</feature>
<feature type="binding site" description="in other chain" evidence="8">
    <location>
        <position position="197"/>
    </location>
    <ligand>
        <name>substrate</name>
        <note>ligand shared between homodimeric partners</note>
    </ligand>
</feature>
<evidence type="ECO:0000256" key="5">
    <source>
        <dbReference type="ARBA" id="ARBA00022801"/>
    </source>
</evidence>
<reference evidence="12 13" key="1">
    <citation type="journal article" date="2018" name="Gigascience">
        <title>Genomes of trombidid mites reveal novel predicted allergens and laterally-transferred genes associated with secondary metabolism.</title>
        <authorList>
            <person name="Dong X."/>
            <person name="Chaisiri K."/>
            <person name="Xia D."/>
            <person name="Armstrong S.D."/>
            <person name="Fang Y."/>
            <person name="Donnelly M.J."/>
            <person name="Kadowaki T."/>
            <person name="McGarry J.W."/>
            <person name="Darby A.C."/>
            <person name="Makepeace B.L."/>
        </authorList>
    </citation>
    <scope>NUCLEOTIDE SEQUENCE [LARGE SCALE GENOMIC DNA]</scope>
    <source>
        <strain evidence="12">UoL-WK</strain>
    </source>
</reference>
<dbReference type="Pfam" id="PF01546">
    <property type="entry name" value="Peptidase_M20"/>
    <property type="match status" value="1"/>
</dbReference>
<evidence type="ECO:0000256" key="8">
    <source>
        <dbReference type="PIRSR" id="PIRSR037242-2"/>
    </source>
</evidence>
<feature type="binding site" evidence="8">
    <location>
        <position position="230"/>
    </location>
    <ligand>
        <name>substrate</name>
        <note>ligand shared between homodimeric partners</note>
    </ligand>
</feature>
<comment type="cofactor">
    <cofactor evidence="9">
        <name>Mn(2+)</name>
        <dbReference type="ChEBI" id="CHEBI:29035"/>
    </cofactor>
    <text evidence="9">Binds 2 manganese ions per subunit.</text>
</comment>
<dbReference type="AlphaFoldDB" id="A0A3S3PCN6"/>
<keyword evidence="5" id="KW-0378">Hydrolase</keyword>